<feature type="domain" description="Alpha/beta hydrolase fold-3" evidence="2">
    <location>
        <begin position="86"/>
        <end position="292"/>
    </location>
</feature>
<dbReference type="InterPro" id="IPR050300">
    <property type="entry name" value="GDXG_lipolytic_enzyme"/>
</dbReference>
<reference evidence="3" key="1">
    <citation type="submission" date="2022-05" db="EMBL/GenBank/DDBJ databases">
        <title>Sphingomonas sp. strain MG17 Genome sequencing and assembly.</title>
        <authorList>
            <person name="Kim I."/>
        </authorList>
    </citation>
    <scope>NUCLEOTIDE SEQUENCE</scope>
    <source>
        <strain evidence="3">MG17</strain>
    </source>
</reference>
<dbReference type="GO" id="GO:0016787">
    <property type="term" value="F:hydrolase activity"/>
    <property type="evidence" value="ECO:0007669"/>
    <property type="project" value="UniProtKB-KW"/>
</dbReference>
<keyword evidence="1 3" id="KW-0378">Hydrolase</keyword>
<accession>A0A9X2KK94</accession>
<name>A0A9X2KK94_9SPHN</name>
<evidence type="ECO:0000313" key="4">
    <source>
        <dbReference type="Proteomes" id="UP001139451"/>
    </source>
</evidence>
<dbReference type="Gene3D" id="3.40.50.1820">
    <property type="entry name" value="alpha/beta hydrolase"/>
    <property type="match status" value="1"/>
</dbReference>
<keyword evidence="4" id="KW-1185">Reference proteome</keyword>
<dbReference type="AlphaFoldDB" id="A0A9X2KK94"/>
<evidence type="ECO:0000259" key="2">
    <source>
        <dbReference type="Pfam" id="PF07859"/>
    </source>
</evidence>
<evidence type="ECO:0000313" key="3">
    <source>
        <dbReference type="EMBL" id="MCP3730299.1"/>
    </source>
</evidence>
<dbReference type="Proteomes" id="UP001139451">
    <property type="component" value="Unassembled WGS sequence"/>
</dbReference>
<organism evidence="3 4">
    <name type="scientific">Sphingomonas tagetis</name>
    <dbReference type="NCBI Taxonomy" id="2949092"/>
    <lineage>
        <taxon>Bacteria</taxon>
        <taxon>Pseudomonadati</taxon>
        <taxon>Pseudomonadota</taxon>
        <taxon>Alphaproteobacteria</taxon>
        <taxon>Sphingomonadales</taxon>
        <taxon>Sphingomonadaceae</taxon>
        <taxon>Sphingomonas</taxon>
    </lineage>
</organism>
<comment type="caution">
    <text evidence="3">The sequence shown here is derived from an EMBL/GenBank/DDBJ whole genome shotgun (WGS) entry which is preliminary data.</text>
</comment>
<proteinExistence type="predicted"/>
<dbReference type="PANTHER" id="PTHR48081:SF8">
    <property type="entry name" value="ALPHA_BETA HYDROLASE FOLD-3 DOMAIN-CONTAINING PROTEIN-RELATED"/>
    <property type="match status" value="1"/>
</dbReference>
<dbReference type="RefSeq" id="WP_254292416.1">
    <property type="nucleotide sequence ID" value="NZ_JAMLDX010000004.1"/>
</dbReference>
<dbReference type="PANTHER" id="PTHR48081">
    <property type="entry name" value="AB HYDROLASE SUPERFAMILY PROTEIN C4A8.06C"/>
    <property type="match status" value="1"/>
</dbReference>
<protein>
    <submittedName>
        <fullName evidence="3">Alpha/beta hydrolase</fullName>
    </submittedName>
</protein>
<dbReference type="SUPFAM" id="SSF53474">
    <property type="entry name" value="alpha/beta-Hydrolases"/>
    <property type="match status" value="1"/>
</dbReference>
<gene>
    <name evidence="3" type="ORF">M9978_07635</name>
</gene>
<dbReference type="InterPro" id="IPR029058">
    <property type="entry name" value="AB_hydrolase_fold"/>
</dbReference>
<dbReference type="Pfam" id="PF07859">
    <property type="entry name" value="Abhydrolase_3"/>
    <property type="match status" value="1"/>
</dbReference>
<evidence type="ECO:0000256" key="1">
    <source>
        <dbReference type="ARBA" id="ARBA00022801"/>
    </source>
</evidence>
<dbReference type="InterPro" id="IPR013094">
    <property type="entry name" value="AB_hydrolase_3"/>
</dbReference>
<dbReference type="EMBL" id="JAMLDX010000004">
    <property type="protein sequence ID" value="MCP3730299.1"/>
    <property type="molecule type" value="Genomic_DNA"/>
</dbReference>
<sequence length="331" mass="35094">MQTRRTPLAQKVRDMLQARSDAGVPDADQLTPEQLRAAIASAGPLTAIAPVDIGDIRDIEIEGPGGKLALRCYRSAQSSDGSAPALLFFHGGGWMTGGLDSHDGICRYLCRELGFPVIAVDYRLAPEHPFPAAIEDAFAAARWVFNTAAQLGIDPARIAVGGDSAGGNLAAVLGIAGARGDLPRFAYQMLFYPVTDLSSESAGYRRVADGVPISGRTLRWFWKAYLSDPADALDWRASPLLASSLAGTPPCFVVTAEHDPLAEEGADFARRLIEAEVEVTHLHYSHHLHAFLGMGGVLREAKATLVSAAAAARIGLNFEAQALVPVSVEGV</sequence>